<keyword evidence="4" id="KW-1185">Reference proteome</keyword>
<dbReference type="EMBL" id="HG677946">
    <property type="protein sequence ID" value="CDJ45009.1"/>
    <property type="molecule type" value="Genomic_DNA"/>
</dbReference>
<dbReference type="OrthoDB" id="10480179at2759"/>
<dbReference type="RefSeq" id="XP_013235756.1">
    <property type="nucleotide sequence ID" value="XM_013380302.1"/>
</dbReference>
<name>U6L8Z5_EIMTE</name>
<proteinExistence type="predicted"/>
<organism evidence="3 4">
    <name type="scientific">Eimeria tenella</name>
    <name type="common">Coccidian parasite</name>
    <dbReference type="NCBI Taxonomy" id="5802"/>
    <lineage>
        <taxon>Eukaryota</taxon>
        <taxon>Sar</taxon>
        <taxon>Alveolata</taxon>
        <taxon>Apicomplexa</taxon>
        <taxon>Conoidasida</taxon>
        <taxon>Coccidia</taxon>
        <taxon>Eucoccidiorida</taxon>
        <taxon>Eimeriorina</taxon>
        <taxon>Eimeriidae</taxon>
        <taxon>Eimeria</taxon>
    </lineage>
</organism>
<feature type="chain" id="PRO_5004673445" evidence="2">
    <location>
        <begin position="23"/>
        <end position="176"/>
    </location>
</feature>
<evidence type="ECO:0000256" key="2">
    <source>
        <dbReference type="SAM" id="SignalP"/>
    </source>
</evidence>
<accession>U6L8Z5</accession>
<keyword evidence="1" id="KW-0812">Transmembrane</keyword>
<gene>
    <name evidence="3" type="ORF">ETH_00028140</name>
</gene>
<keyword evidence="2" id="KW-0732">Signal</keyword>
<sequence length="176" mass="18813">MFDMSLALGIFFLAAGVTGAQSALNSRGEATVASEESVLTVKDVSVADSYAQPSLGAARRQITARFLVIAAAAAMALIYTIISCFSSINKRGTKAGMGLMLRRLAEEGADQCSDVVSPVVSFEHCMGGVCLAAEACLLGYSTLSRQWCRSSTVRLGHRHRWQTVTLRSVDAVELRF</sequence>
<feature type="transmembrane region" description="Helical" evidence="1">
    <location>
        <begin position="62"/>
        <end position="82"/>
    </location>
</feature>
<evidence type="ECO:0000313" key="4">
    <source>
        <dbReference type="Proteomes" id="UP000030747"/>
    </source>
</evidence>
<dbReference type="GeneID" id="25254721"/>
<evidence type="ECO:0000313" key="3">
    <source>
        <dbReference type="EMBL" id="CDJ45009.1"/>
    </source>
</evidence>
<protein>
    <submittedName>
        <fullName evidence="3">Uncharacterized protein</fullName>
    </submittedName>
</protein>
<reference evidence="3" key="2">
    <citation type="submission" date="2013-10" db="EMBL/GenBank/DDBJ databases">
        <authorList>
            <person name="Aslett M."/>
        </authorList>
    </citation>
    <scope>NUCLEOTIDE SEQUENCE [LARGE SCALE GENOMIC DNA]</scope>
    <source>
        <strain evidence="3">Houghton</strain>
    </source>
</reference>
<keyword evidence="1" id="KW-1133">Transmembrane helix</keyword>
<feature type="signal peptide" evidence="2">
    <location>
        <begin position="1"/>
        <end position="22"/>
    </location>
</feature>
<keyword evidence="1" id="KW-0472">Membrane</keyword>
<reference evidence="3" key="1">
    <citation type="submission" date="2013-10" db="EMBL/GenBank/DDBJ databases">
        <title>Genomic analysis of the causative agents of coccidiosis in chickens.</title>
        <authorList>
            <person name="Reid A.J."/>
            <person name="Blake D."/>
            <person name="Billington K."/>
            <person name="Browne H."/>
            <person name="Dunn M."/>
            <person name="Hung S."/>
            <person name="Kawahara F."/>
            <person name="Miranda-Saavedra D."/>
            <person name="Mourier T."/>
            <person name="Nagra H."/>
            <person name="Otto T.D."/>
            <person name="Rawlings N."/>
            <person name="Sanchez A."/>
            <person name="Sanders M."/>
            <person name="Subramaniam C."/>
            <person name="Tay Y."/>
            <person name="Dear P."/>
            <person name="Doerig C."/>
            <person name="Gruber A."/>
            <person name="Parkinson J."/>
            <person name="Shirley M."/>
            <person name="Wan K.L."/>
            <person name="Berriman M."/>
            <person name="Tomley F."/>
            <person name="Pain A."/>
        </authorList>
    </citation>
    <scope>NUCLEOTIDE SEQUENCE [LARGE SCALE GENOMIC DNA]</scope>
    <source>
        <strain evidence="3">Houghton</strain>
    </source>
</reference>
<dbReference type="AlphaFoldDB" id="U6L8Z5"/>
<dbReference type="Proteomes" id="UP000030747">
    <property type="component" value="Unassembled WGS sequence"/>
</dbReference>
<dbReference type="VEuPathDB" id="ToxoDB:ETH_00028140"/>
<evidence type="ECO:0000256" key="1">
    <source>
        <dbReference type="SAM" id="Phobius"/>
    </source>
</evidence>